<accession>A0A0B5DER0</accession>
<dbReference type="AlphaFoldDB" id="A0A0B5DER0"/>
<keyword evidence="3" id="KW-1185">Reference proteome</keyword>
<reference evidence="1 3" key="2">
    <citation type="journal article" date="2016" name="Appl. Microbiol. Biotechnol.">
        <title>Exploiting the genome sequence of Streptomyces nodosus for enhanced antibiotic production.</title>
        <authorList>
            <person name="Sweeney P."/>
            <person name="Murphy C.D."/>
            <person name="Caffrey P."/>
        </authorList>
    </citation>
    <scope>NUCLEOTIDE SEQUENCE [LARGE SCALE GENOMIC DNA]</scope>
    <source>
        <strain evidence="1 3">ATCC 14899</strain>
    </source>
</reference>
<dbReference type="OrthoDB" id="163862at2"/>
<name>A0A0B5DER0_9ACTN</name>
<sequence>MAVCEVCSNDYEMAFEVRTADGTHTFDSLECAAQRIAPTCDNCGCRILGHGLQATDGQFFCCAHCARRHGHAQLVDHA</sequence>
<dbReference type="EMBL" id="CP023747">
    <property type="protein sequence ID" value="QEV37551.1"/>
    <property type="molecule type" value="Genomic_DNA"/>
</dbReference>
<dbReference type="Proteomes" id="UP000031526">
    <property type="component" value="Chromosome"/>
</dbReference>
<reference evidence="2 4" key="3">
    <citation type="submission" date="2017-09" db="EMBL/GenBank/DDBJ databases">
        <title>Streptomyces genome completion.</title>
        <authorList>
            <person name="Lee N."/>
            <person name="Cho B.-K."/>
        </authorList>
    </citation>
    <scope>NUCLEOTIDE SEQUENCE [LARGE SCALE GENOMIC DNA]</scope>
    <source>
        <strain evidence="2 4">ATCC 14899</strain>
    </source>
</reference>
<organism evidence="1 3">
    <name type="scientific">Streptomyces nodosus</name>
    <dbReference type="NCBI Taxonomy" id="40318"/>
    <lineage>
        <taxon>Bacteria</taxon>
        <taxon>Bacillati</taxon>
        <taxon>Actinomycetota</taxon>
        <taxon>Actinomycetes</taxon>
        <taxon>Kitasatosporales</taxon>
        <taxon>Streptomycetaceae</taxon>
        <taxon>Streptomyces</taxon>
    </lineage>
</organism>
<evidence type="ECO:0000313" key="3">
    <source>
        <dbReference type="Proteomes" id="UP000031526"/>
    </source>
</evidence>
<evidence type="ECO:0000313" key="2">
    <source>
        <dbReference type="EMBL" id="QEV37551.1"/>
    </source>
</evidence>
<dbReference type="HOGENOM" id="CLU_178581_0_0_11"/>
<dbReference type="RefSeq" id="WP_043437155.1">
    <property type="nucleotide sequence ID" value="NZ_CP009313.1"/>
</dbReference>
<dbReference type="EMBL" id="CP009313">
    <property type="protein sequence ID" value="AJE38971.1"/>
    <property type="molecule type" value="Genomic_DNA"/>
</dbReference>
<evidence type="ECO:0008006" key="5">
    <source>
        <dbReference type="Google" id="ProtNLM"/>
    </source>
</evidence>
<proteinExistence type="predicted"/>
<reference evidence="3" key="1">
    <citation type="submission" date="2014-09" db="EMBL/GenBank/DDBJ databases">
        <title>Sequence of the Streptomyces nodosus genome.</title>
        <authorList>
            <person name="Sweeney P."/>
            <person name="Stephens N."/>
            <person name="Murphy C."/>
            <person name="Caffrey P."/>
        </authorList>
    </citation>
    <scope>NUCLEOTIDE SEQUENCE [LARGE SCALE GENOMIC DNA]</scope>
    <source>
        <strain evidence="3">ATCC 14899</strain>
    </source>
</reference>
<protein>
    <recommendedName>
        <fullName evidence="5">Prokaryotic metallothionein</fullName>
    </recommendedName>
</protein>
<evidence type="ECO:0000313" key="4">
    <source>
        <dbReference type="Proteomes" id="UP000325763"/>
    </source>
</evidence>
<evidence type="ECO:0000313" key="1">
    <source>
        <dbReference type="EMBL" id="AJE38971.1"/>
    </source>
</evidence>
<dbReference type="Proteomes" id="UP000325763">
    <property type="component" value="Chromosome"/>
</dbReference>
<gene>
    <name evidence="2" type="ORF">CP978_02450</name>
    <name evidence="1" type="ORF">SNOD_02075</name>
</gene>
<dbReference type="KEGG" id="snq:CP978_02450"/>